<feature type="coiled-coil region" evidence="1">
    <location>
        <begin position="23"/>
        <end position="64"/>
    </location>
</feature>
<keyword evidence="1" id="KW-0175">Coiled coil</keyword>
<evidence type="ECO:0000256" key="1">
    <source>
        <dbReference type="SAM" id="Coils"/>
    </source>
</evidence>
<reference evidence="2" key="1">
    <citation type="submission" date="2015-11" db="EMBL/GenBank/DDBJ databases">
        <title>De novo transcriptome assembly of four potential Pierce s Disease insect vectors from Arizona vineyards.</title>
        <authorList>
            <person name="Tassone E.E."/>
        </authorList>
    </citation>
    <scope>NUCLEOTIDE SEQUENCE</scope>
</reference>
<name>A0A1B6IV00_9HEMI</name>
<dbReference type="AlphaFoldDB" id="A0A1B6IV00"/>
<feature type="non-terminal residue" evidence="2">
    <location>
        <position position="153"/>
    </location>
</feature>
<dbReference type="EMBL" id="GECU01016937">
    <property type="protein sequence ID" value="JAS90769.1"/>
    <property type="molecule type" value="Transcribed_RNA"/>
</dbReference>
<proteinExistence type="predicted"/>
<evidence type="ECO:0000313" key="2">
    <source>
        <dbReference type="EMBL" id="JAS90769.1"/>
    </source>
</evidence>
<sequence length="153" mass="17534">MDTPVLELTLSGLSKLLDDKLANVATKEDVQTLKSDIEFLKRENNSLKKEISSLKKEKEVIDRKLYDLECNTRSNNLIFCHIPLTRETSLKNIIKDFCVEFLGTSSGIWVNRAYPLNKTKSIILAQFPNNDDIKEILSKVSRLRGTGYYVHQD</sequence>
<accession>A0A1B6IV00</accession>
<dbReference type="Gene3D" id="1.20.5.190">
    <property type="match status" value="1"/>
</dbReference>
<gene>
    <name evidence="2" type="ORF">g.56571</name>
</gene>
<organism evidence="2">
    <name type="scientific">Homalodisca liturata</name>
    <dbReference type="NCBI Taxonomy" id="320908"/>
    <lineage>
        <taxon>Eukaryota</taxon>
        <taxon>Metazoa</taxon>
        <taxon>Ecdysozoa</taxon>
        <taxon>Arthropoda</taxon>
        <taxon>Hexapoda</taxon>
        <taxon>Insecta</taxon>
        <taxon>Pterygota</taxon>
        <taxon>Neoptera</taxon>
        <taxon>Paraneoptera</taxon>
        <taxon>Hemiptera</taxon>
        <taxon>Auchenorrhyncha</taxon>
        <taxon>Membracoidea</taxon>
        <taxon>Cicadellidae</taxon>
        <taxon>Cicadellinae</taxon>
        <taxon>Proconiini</taxon>
        <taxon>Homalodisca</taxon>
    </lineage>
</organism>
<protein>
    <submittedName>
        <fullName evidence="2">Uncharacterized protein</fullName>
    </submittedName>
</protein>